<sequence length="77" mass="8199">MRATILAILGIIFTSSLLGQVVDITAYGATPDQPGDDDKGAILNAIEACRGLENPVLFSRWGNITSTLRIKQVPIST</sequence>
<evidence type="ECO:0008006" key="3">
    <source>
        <dbReference type="Google" id="ProtNLM"/>
    </source>
</evidence>
<name>A0A1W2G812_REIFA</name>
<protein>
    <recommendedName>
        <fullName evidence="3">Pectate lyase superfamily protein</fullName>
    </recommendedName>
</protein>
<evidence type="ECO:0000313" key="2">
    <source>
        <dbReference type="Proteomes" id="UP000192472"/>
    </source>
</evidence>
<organism evidence="1 2">
    <name type="scientific">Reichenbachiella faecimaris</name>
    <dbReference type="NCBI Taxonomy" id="692418"/>
    <lineage>
        <taxon>Bacteria</taxon>
        <taxon>Pseudomonadati</taxon>
        <taxon>Bacteroidota</taxon>
        <taxon>Cytophagia</taxon>
        <taxon>Cytophagales</taxon>
        <taxon>Reichenbachiellaceae</taxon>
        <taxon>Reichenbachiella</taxon>
    </lineage>
</organism>
<dbReference type="InterPro" id="IPR011050">
    <property type="entry name" value="Pectin_lyase_fold/virulence"/>
</dbReference>
<dbReference type="STRING" id="692418.SAMN04488029_1175"/>
<keyword evidence="2" id="KW-1185">Reference proteome</keyword>
<reference evidence="1 2" key="1">
    <citation type="submission" date="2017-04" db="EMBL/GenBank/DDBJ databases">
        <authorList>
            <person name="Afonso C.L."/>
            <person name="Miller P.J."/>
            <person name="Scott M.A."/>
            <person name="Spackman E."/>
            <person name="Goraichik I."/>
            <person name="Dimitrov K.M."/>
            <person name="Suarez D.L."/>
            <person name="Swayne D.E."/>
        </authorList>
    </citation>
    <scope>NUCLEOTIDE SEQUENCE [LARGE SCALE GENOMIC DNA]</scope>
    <source>
        <strain evidence="1 2">DSM 26133</strain>
    </source>
</reference>
<evidence type="ECO:0000313" key="1">
    <source>
        <dbReference type="EMBL" id="SMD32820.1"/>
    </source>
</evidence>
<gene>
    <name evidence="1" type="ORF">SAMN04488029_1175</name>
</gene>
<proteinExistence type="predicted"/>
<dbReference type="Proteomes" id="UP000192472">
    <property type="component" value="Unassembled WGS sequence"/>
</dbReference>
<dbReference type="SUPFAM" id="SSF51126">
    <property type="entry name" value="Pectin lyase-like"/>
    <property type="match status" value="1"/>
</dbReference>
<accession>A0A1W2G812</accession>
<dbReference type="AlphaFoldDB" id="A0A1W2G812"/>
<dbReference type="EMBL" id="FWYF01000001">
    <property type="protein sequence ID" value="SMD32820.1"/>
    <property type="molecule type" value="Genomic_DNA"/>
</dbReference>